<dbReference type="InterPro" id="IPR013589">
    <property type="entry name" value="Bac_transglu_N"/>
</dbReference>
<name>A0A5C5WHK0_9BACT</name>
<dbReference type="InterPro" id="IPR002931">
    <property type="entry name" value="Transglutaminase-like"/>
</dbReference>
<evidence type="ECO:0000259" key="1">
    <source>
        <dbReference type="SMART" id="SM00460"/>
    </source>
</evidence>
<dbReference type="Gene3D" id="3.10.620.30">
    <property type="match status" value="1"/>
</dbReference>
<dbReference type="EMBL" id="SJPI01000003">
    <property type="protein sequence ID" value="TWT49579.1"/>
    <property type="molecule type" value="Genomic_DNA"/>
</dbReference>
<dbReference type="EC" id="2.3.2.13" evidence="2"/>
<proteinExistence type="predicted"/>
<feature type="domain" description="Transglutaminase-like" evidence="1">
    <location>
        <begin position="197"/>
        <end position="268"/>
    </location>
</feature>
<dbReference type="AlphaFoldDB" id="A0A5C5WHK0"/>
<dbReference type="PANTHER" id="PTHR33490">
    <property type="entry name" value="BLR5614 PROTEIN-RELATED"/>
    <property type="match status" value="1"/>
</dbReference>
<evidence type="ECO:0000313" key="3">
    <source>
        <dbReference type="Proteomes" id="UP000316598"/>
    </source>
</evidence>
<keyword evidence="3" id="KW-1185">Reference proteome</keyword>
<gene>
    <name evidence="2" type="primary">tgpA_2</name>
    <name evidence="2" type="ORF">Pla22_47760</name>
</gene>
<dbReference type="SMART" id="SM00460">
    <property type="entry name" value="TGc"/>
    <property type="match status" value="1"/>
</dbReference>
<accession>A0A5C5WHK0</accession>
<dbReference type="Pfam" id="PF01841">
    <property type="entry name" value="Transglut_core"/>
    <property type="match status" value="1"/>
</dbReference>
<reference evidence="2 3" key="1">
    <citation type="submission" date="2019-02" db="EMBL/GenBank/DDBJ databases">
        <title>Deep-cultivation of Planctomycetes and their phenomic and genomic characterization uncovers novel biology.</title>
        <authorList>
            <person name="Wiegand S."/>
            <person name="Jogler M."/>
            <person name="Boedeker C."/>
            <person name="Pinto D."/>
            <person name="Vollmers J."/>
            <person name="Rivas-Marin E."/>
            <person name="Kohn T."/>
            <person name="Peeters S.H."/>
            <person name="Heuer A."/>
            <person name="Rast P."/>
            <person name="Oberbeckmann S."/>
            <person name="Bunk B."/>
            <person name="Jeske O."/>
            <person name="Meyerdierks A."/>
            <person name="Storesund J.E."/>
            <person name="Kallscheuer N."/>
            <person name="Luecker S."/>
            <person name="Lage O.M."/>
            <person name="Pohl T."/>
            <person name="Merkel B.J."/>
            <person name="Hornburger P."/>
            <person name="Mueller R.-W."/>
            <person name="Bruemmer F."/>
            <person name="Labrenz M."/>
            <person name="Spormann A.M."/>
            <person name="Op Den Camp H."/>
            <person name="Overmann J."/>
            <person name="Amann R."/>
            <person name="Jetten M.S.M."/>
            <person name="Mascher T."/>
            <person name="Medema M.H."/>
            <person name="Devos D.P."/>
            <person name="Kaster A.-K."/>
            <person name="Ovreas L."/>
            <person name="Rohde M."/>
            <person name="Galperin M.Y."/>
            <person name="Jogler C."/>
        </authorList>
    </citation>
    <scope>NUCLEOTIDE SEQUENCE [LARGE SCALE GENOMIC DNA]</scope>
    <source>
        <strain evidence="2 3">Pla22</strain>
    </source>
</reference>
<protein>
    <submittedName>
        <fullName evidence="2">Protein-glutamine gamma-glutamyltransferase</fullName>
        <ecNumber evidence="2">2.3.2.13</ecNumber>
    </submittedName>
</protein>
<dbReference type="RefSeq" id="WP_242632273.1">
    <property type="nucleotide sequence ID" value="NZ_SJPI01000003.1"/>
</dbReference>
<keyword evidence="2" id="KW-0012">Acyltransferase</keyword>
<keyword evidence="2" id="KW-0808">Transferase</keyword>
<dbReference type="GO" id="GO:0003810">
    <property type="term" value="F:protein-glutamine gamma-glutamyltransferase activity"/>
    <property type="evidence" value="ECO:0007669"/>
    <property type="project" value="UniProtKB-EC"/>
</dbReference>
<dbReference type="InterPro" id="IPR038765">
    <property type="entry name" value="Papain-like_cys_pep_sf"/>
</dbReference>
<dbReference type="PANTHER" id="PTHR33490:SF7">
    <property type="entry name" value="BLR2979 PROTEIN"/>
    <property type="match status" value="1"/>
</dbReference>
<evidence type="ECO:0000313" key="2">
    <source>
        <dbReference type="EMBL" id="TWT49579.1"/>
    </source>
</evidence>
<dbReference type="Pfam" id="PF08379">
    <property type="entry name" value="Bact_transglu_N"/>
    <property type="match status" value="1"/>
</dbReference>
<comment type="caution">
    <text evidence="2">The sequence shown here is derived from an EMBL/GenBank/DDBJ whole genome shotgun (WGS) entry which is preliminary data.</text>
</comment>
<dbReference type="SUPFAM" id="SSF54001">
    <property type="entry name" value="Cysteine proteinases"/>
    <property type="match status" value="1"/>
</dbReference>
<organism evidence="2 3">
    <name type="scientific">Rubripirellula amarantea</name>
    <dbReference type="NCBI Taxonomy" id="2527999"/>
    <lineage>
        <taxon>Bacteria</taxon>
        <taxon>Pseudomonadati</taxon>
        <taxon>Planctomycetota</taxon>
        <taxon>Planctomycetia</taxon>
        <taxon>Pirellulales</taxon>
        <taxon>Pirellulaceae</taxon>
        <taxon>Rubripirellula</taxon>
    </lineage>
</organism>
<sequence>MNQLQGQTNVSGEENASTRYHISHRTMYKYSAPVAICQNQLRMMPRSLKRQTCETICHHVETLIKPEPTVTQQHVDYFGNQVIAFSVESLHDELDILVQSDVTVSQTMEIKSLVSTPWESVLESINNATDPNWLFAKEFQYNSPRIHRRSKFAEYAAPSFPQGRPIIEASLDLTKRIHQDFAYDSKATHVGTTTEESFLLRAGVCQDFSHVQIACLRSLGIPACYVSGYLRTVPADGKPRMTGADESHAWISVYTGPEFGWIDFDPTNACAADTNHIPICIGRDYSEVSPMRGVVIGGGVATLSVAVDVIEV</sequence>
<dbReference type="Proteomes" id="UP000316598">
    <property type="component" value="Unassembled WGS sequence"/>
</dbReference>